<accession>A0A5C6AAS6</accession>
<gene>
    <name evidence="2" type="ORF">Pla100_28980</name>
</gene>
<evidence type="ECO:0008006" key="4">
    <source>
        <dbReference type="Google" id="ProtNLM"/>
    </source>
</evidence>
<comment type="caution">
    <text evidence="2">The sequence shown here is derived from an EMBL/GenBank/DDBJ whole genome shotgun (WGS) entry which is preliminary data.</text>
</comment>
<keyword evidence="3" id="KW-1185">Reference proteome</keyword>
<protein>
    <recommendedName>
        <fullName evidence="4">Preprotein translocase subunit SecD</fullName>
    </recommendedName>
</protein>
<dbReference type="OrthoDB" id="5764172at2"/>
<evidence type="ECO:0000313" key="2">
    <source>
        <dbReference type="EMBL" id="TWT96418.1"/>
    </source>
</evidence>
<proteinExistence type="predicted"/>
<dbReference type="RefSeq" id="WP_146578338.1">
    <property type="nucleotide sequence ID" value="NZ_SJPM01000005.1"/>
</dbReference>
<feature type="chain" id="PRO_5022697550" description="Preprotein translocase subunit SecD" evidence="1">
    <location>
        <begin position="22"/>
        <end position="191"/>
    </location>
</feature>
<reference evidence="2 3" key="1">
    <citation type="submission" date="2019-02" db="EMBL/GenBank/DDBJ databases">
        <title>Deep-cultivation of Planctomycetes and their phenomic and genomic characterization uncovers novel biology.</title>
        <authorList>
            <person name="Wiegand S."/>
            <person name="Jogler M."/>
            <person name="Boedeker C."/>
            <person name="Pinto D."/>
            <person name="Vollmers J."/>
            <person name="Rivas-Marin E."/>
            <person name="Kohn T."/>
            <person name="Peeters S.H."/>
            <person name="Heuer A."/>
            <person name="Rast P."/>
            <person name="Oberbeckmann S."/>
            <person name="Bunk B."/>
            <person name="Jeske O."/>
            <person name="Meyerdierks A."/>
            <person name="Storesund J.E."/>
            <person name="Kallscheuer N."/>
            <person name="Luecker S."/>
            <person name="Lage O.M."/>
            <person name="Pohl T."/>
            <person name="Merkel B.J."/>
            <person name="Hornburger P."/>
            <person name="Mueller R.-W."/>
            <person name="Bruemmer F."/>
            <person name="Labrenz M."/>
            <person name="Spormann A.M."/>
            <person name="Op Den Camp H."/>
            <person name="Overmann J."/>
            <person name="Amann R."/>
            <person name="Jetten M.S.M."/>
            <person name="Mascher T."/>
            <person name="Medema M.H."/>
            <person name="Devos D.P."/>
            <person name="Kaster A.-K."/>
            <person name="Ovreas L."/>
            <person name="Rohde M."/>
            <person name="Galperin M.Y."/>
            <person name="Jogler C."/>
        </authorList>
    </citation>
    <scope>NUCLEOTIDE SEQUENCE [LARGE SCALE GENOMIC DNA]</scope>
    <source>
        <strain evidence="2 3">Pla100</strain>
    </source>
</reference>
<dbReference type="Proteomes" id="UP000316213">
    <property type="component" value="Unassembled WGS sequence"/>
</dbReference>
<dbReference type="AlphaFoldDB" id="A0A5C6AAS6"/>
<sequence length="191" mass="20358" precursor="true">MKFQATAIVAFAFLLSVAVSPSRVWSDQAVAESTAEIDVFGEGKLVVPAQFKKSEAQSRIIEHEFSATAGEGDDAPMARVTMMRAGGGVEANIDRWKGQFGGSDKKIGETEVVESGKLKVHTVKVTGEYTETMGGGPFSGGKKVKRPDYAMLGSILVDSNGRQYFVKMIGPAAVIEAHEAAFKKMVHSAGK</sequence>
<name>A0A5C6AAS6_9BACT</name>
<dbReference type="EMBL" id="SJPM01000005">
    <property type="protein sequence ID" value="TWT96418.1"/>
    <property type="molecule type" value="Genomic_DNA"/>
</dbReference>
<evidence type="ECO:0000256" key="1">
    <source>
        <dbReference type="SAM" id="SignalP"/>
    </source>
</evidence>
<feature type="signal peptide" evidence="1">
    <location>
        <begin position="1"/>
        <end position="21"/>
    </location>
</feature>
<organism evidence="2 3">
    <name type="scientific">Neorhodopirellula pilleata</name>
    <dbReference type="NCBI Taxonomy" id="2714738"/>
    <lineage>
        <taxon>Bacteria</taxon>
        <taxon>Pseudomonadati</taxon>
        <taxon>Planctomycetota</taxon>
        <taxon>Planctomycetia</taxon>
        <taxon>Pirellulales</taxon>
        <taxon>Pirellulaceae</taxon>
        <taxon>Neorhodopirellula</taxon>
    </lineage>
</organism>
<evidence type="ECO:0000313" key="3">
    <source>
        <dbReference type="Proteomes" id="UP000316213"/>
    </source>
</evidence>
<keyword evidence="1" id="KW-0732">Signal</keyword>